<dbReference type="EMBL" id="SPNV01000077">
    <property type="protein sequence ID" value="KAF5862299.1"/>
    <property type="molecule type" value="Genomic_DNA"/>
</dbReference>
<protein>
    <recommendedName>
        <fullName evidence="4">Xylanolytic transcriptional activator regulatory domain-containing protein</fullName>
    </recommendedName>
</protein>
<evidence type="ECO:0000259" key="4">
    <source>
        <dbReference type="Pfam" id="PF04082"/>
    </source>
</evidence>
<dbReference type="InterPro" id="IPR007219">
    <property type="entry name" value="XnlR_reg_dom"/>
</dbReference>
<name>A0A8H6A762_PETAA</name>
<dbReference type="AlphaFoldDB" id="A0A8H6A762"/>
<dbReference type="GO" id="GO:0003677">
    <property type="term" value="F:DNA binding"/>
    <property type="evidence" value="ECO:0007669"/>
    <property type="project" value="InterPro"/>
</dbReference>
<sequence>MSLHVVQAANMLAVVDYTTGRVNSGWLKIGLAARISQALHLMRESDHWLPLVEREE</sequence>
<keyword evidence="6" id="KW-1185">Reference proteome</keyword>
<keyword evidence="3" id="KW-0539">Nucleus</keyword>
<accession>A0A8H6A762</accession>
<comment type="caution">
    <text evidence="5">The sequence shown here is derived from an EMBL/GenBank/DDBJ whole genome shotgun (WGS) entry which is preliminary data.</text>
</comment>
<evidence type="ECO:0000256" key="2">
    <source>
        <dbReference type="ARBA" id="ARBA00023163"/>
    </source>
</evidence>
<dbReference type="Proteomes" id="UP000541154">
    <property type="component" value="Unassembled WGS sequence"/>
</dbReference>
<evidence type="ECO:0000313" key="5">
    <source>
        <dbReference type="EMBL" id="KAF5862299.1"/>
    </source>
</evidence>
<feature type="domain" description="Xylanolytic transcriptional activator regulatory" evidence="4">
    <location>
        <begin position="2"/>
        <end position="50"/>
    </location>
</feature>
<proteinExistence type="predicted"/>
<keyword evidence="1" id="KW-0805">Transcription regulation</keyword>
<evidence type="ECO:0000313" key="6">
    <source>
        <dbReference type="Proteomes" id="UP000541154"/>
    </source>
</evidence>
<organism evidence="5 6">
    <name type="scientific">Petromyces alliaceus</name>
    <name type="common">Aspergillus alliaceus</name>
    <dbReference type="NCBI Taxonomy" id="209559"/>
    <lineage>
        <taxon>Eukaryota</taxon>
        <taxon>Fungi</taxon>
        <taxon>Dikarya</taxon>
        <taxon>Ascomycota</taxon>
        <taxon>Pezizomycotina</taxon>
        <taxon>Eurotiomycetes</taxon>
        <taxon>Eurotiomycetidae</taxon>
        <taxon>Eurotiales</taxon>
        <taxon>Aspergillaceae</taxon>
        <taxon>Aspergillus</taxon>
        <taxon>Aspergillus subgen. Circumdati</taxon>
    </lineage>
</organism>
<dbReference type="GO" id="GO:0006351">
    <property type="term" value="P:DNA-templated transcription"/>
    <property type="evidence" value="ECO:0007669"/>
    <property type="project" value="InterPro"/>
</dbReference>
<evidence type="ECO:0000256" key="3">
    <source>
        <dbReference type="ARBA" id="ARBA00023242"/>
    </source>
</evidence>
<evidence type="ECO:0000256" key="1">
    <source>
        <dbReference type="ARBA" id="ARBA00023015"/>
    </source>
</evidence>
<reference evidence="5 6" key="1">
    <citation type="submission" date="2019-04" db="EMBL/GenBank/DDBJ databases">
        <title>Aspergillus burnettii sp. nov., novel species from soil in southeast Queensland.</title>
        <authorList>
            <person name="Gilchrist C.L.M."/>
            <person name="Pitt J.I."/>
            <person name="Lange L."/>
            <person name="Lacey H.J."/>
            <person name="Vuong D."/>
            <person name="Midgley D.J."/>
            <person name="Greenfield P."/>
            <person name="Bradbury M."/>
            <person name="Lacey E."/>
            <person name="Busk P.K."/>
            <person name="Pilgaard B."/>
            <person name="Chooi Y.H."/>
            <person name="Piggott A.M."/>
        </authorList>
    </citation>
    <scope>NUCLEOTIDE SEQUENCE [LARGE SCALE GENOMIC DNA]</scope>
    <source>
        <strain evidence="5 6">FRR 5400</strain>
    </source>
</reference>
<dbReference type="Pfam" id="PF04082">
    <property type="entry name" value="Fungal_trans"/>
    <property type="match status" value="1"/>
</dbReference>
<gene>
    <name evidence="5" type="ORF">ETB97_011823</name>
</gene>
<dbReference type="GO" id="GO:0008270">
    <property type="term" value="F:zinc ion binding"/>
    <property type="evidence" value="ECO:0007669"/>
    <property type="project" value="InterPro"/>
</dbReference>
<keyword evidence="2" id="KW-0804">Transcription</keyword>
<dbReference type="CDD" id="cd12148">
    <property type="entry name" value="fungal_TF_MHR"/>
    <property type="match status" value="1"/>
</dbReference>